<evidence type="ECO:0000313" key="6">
    <source>
        <dbReference type="Proteomes" id="UP000294743"/>
    </source>
</evidence>
<dbReference type="OrthoDB" id="9812943at2"/>
<comment type="caution">
    <text evidence="5">The sequence shown here is derived from an EMBL/GenBank/DDBJ whole genome shotgun (WGS) entry which is preliminary data.</text>
</comment>
<comment type="function">
    <text evidence="3">Catalyzes the phosphorylation of the 3'-hydroxyl group of dephosphocoenzyme A to form coenzyme A.</text>
</comment>
<evidence type="ECO:0000256" key="1">
    <source>
        <dbReference type="ARBA" id="ARBA00022741"/>
    </source>
</evidence>
<comment type="catalytic activity">
    <reaction evidence="3">
        <text>3'-dephospho-CoA + ATP = ADP + CoA + H(+)</text>
        <dbReference type="Rhea" id="RHEA:18245"/>
        <dbReference type="ChEBI" id="CHEBI:15378"/>
        <dbReference type="ChEBI" id="CHEBI:30616"/>
        <dbReference type="ChEBI" id="CHEBI:57287"/>
        <dbReference type="ChEBI" id="CHEBI:57328"/>
        <dbReference type="ChEBI" id="CHEBI:456216"/>
        <dbReference type="EC" id="2.7.1.24"/>
    </reaction>
</comment>
<dbReference type="PROSITE" id="PS51219">
    <property type="entry name" value="DPCK"/>
    <property type="match status" value="1"/>
</dbReference>
<dbReference type="Proteomes" id="UP000294743">
    <property type="component" value="Unassembled WGS sequence"/>
</dbReference>
<dbReference type="AlphaFoldDB" id="A0A4R7ZSL3"/>
<keyword evidence="3 5" id="KW-0418">Kinase</keyword>
<feature type="binding site" evidence="3">
    <location>
        <begin position="19"/>
        <end position="24"/>
    </location>
    <ligand>
        <name>ATP</name>
        <dbReference type="ChEBI" id="CHEBI:30616"/>
    </ligand>
</feature>
<evidence type="ECO:0000256" key="2">
    <source>
        <dbReference type="ARBA" id="ARBA00022840"/>
    </source>
</evidence>
<keyword evidence="1 3" id="KW-0547">Nucleotide-binding</keyword>
<keyword evidence="3" id="KW-0173">Coenzyme A biosynthesis</keyword>
<dbReference type="EC" id="2.7.1.24" evidence="3 4"/>
<dbReference type="Gene3D" id="3.40.50.300">
    <property type="entry name" value="P-loop containing nucleotide triphosphate hydrolases"/>
    <property type="match status" value="1"/>
</dbReference>
<dbReference type="GO" id="GO:0005737">
    <property type="term" value="C:cytoplasm"/>
    <property type="evidence" value="ECO:0007669"/>
    <property type="project" value="UniProtKB-SubCell"/>
</dbReference>
<dbReference type="GO" id="GO:0004140">
    <property type="term" value="F:dephospho-CoA kinase activity"/>
    <property type="evidence" value="ECO:0007669"/>
    <property type="project" value="UniProtKB-UniRule"/>
</dbReference>
<proteinExistence type="inferred from homology"/>
<gene>
    <name evidence="3" type="primary">coaE</name>
    <name evidence="5" type="ORF">EDD63_10942</name>
</gene>
<protein>
    <recommendedName>
        <fullName evidence="3 4">Dephospho-CoA kinase</fullName>
        <ecNumber evidence="3 4">2.7.1.24</ecNumber>
    </recommendedName>
    <alternativeName>
        <fullName evidence="3">Dephosphocoenzyme A kinase</fullName>
    </alternativeName>
</protein>
<evidence type="ECO:0000313" key="5">
    <source>
        <dbReference type="EMBL" id="TDW21007.1"/>
    </source>
</evidence>
<dbReference type="RefSeq" id="WP_134168780.1">
    <property type="nucleotide sequence ID" value="NZ_SODD01000009.1"/>
</dbReference>
<keyword evidence="3" id="KW-0963">Cytoplasm</keyword>
<dbReference type="EMBL" id="SODD01000009">
    <property type="protein sequence ID" value="TDW21007.1"/>
    <property type="molecule type" value="Genomic_DNA"/>
</dbReference>
<dbReference type="PANTHER" id="PTHR10695">
    <property type="entry name" value="DEPHOSPHO-COA KINASE-RELATED"/>
    <property type="match status" value="1"/>
</dbReference>
<comment type="subcellular location">
    <subcellularLocation>
        <location evidence="3">Cytoplasm</location>
    </subcellularLocation>
</comment>
<keyword evidence="2 3" id="KW-0067">ATP-binding</keyword>
<comment type="pathway">
    <text evidence="3">Cofactor biosynthesis; coenzyme A biosynthesis; CoA from (R)-pantothenate: step 5/5.</text>
</comment>
<evidence type="ECO:0000256" key="4">
    <source>
        <dbReference type="NCBIfam" id="TIGR00152"/>
    </source>
</evidence>
<dbReference type="CDD" id="cd02022">
    <property type="entry name" value="DPCK"/>
    <property type="match status" value="1"/>
</dbReference>
<accession>A0A4R7ZSL3</accession>
<name>A0A4R7ZSL3_9FIRM</name>
<sequence length="203" mass="23030">MSYVSKTQMRKVVISGTIGSGKTYISNILKERGVPVLCLDEVAAHIRDTQAKAEIVEAFGQDILTNDEIDRKKLGNIVFASKQAKRQLESFIHPKVLVEMQAFFKKHTHAPICVVEVANVHEFGWEVYFDEVWIVTCDDAVAIERLMKQRGYSKEYANTVLSAQKKFMPNTQQVSAYIYNNPGDDVFCQLDELLESRGSYDIT</sequence>
<dbReference type="Pfam" id="PF01121">
    <property type="entry name" value="CoaE"/>
    <property type="match status" value="1"/>
</dbReference>
<organism evidence="5 6">
    <name type="scientific">Breznakia blatticola</name>
    <dbReference type="NCBI Taxonomy" id="1754012"/>
    <lineage>
        <taxon>Bacteria</taxon>
        <taxon>Bacillati</taxon>
        <taxon>Bacillota</taxon>
        <taxon>Erysipelotrichia</taxon>
        <taxon>Erysipelotrichales</taxon>
        <taxon>Erysipelotrichaceae</taxon>
        <taxon>Breznakia</taxon>
    </lineage>
</organism>
<comment type="similarity">
    <text evidence="3">Belongs to the CoaE family.</text>
</comment>
<dbReference type="UniPathway" id="UPA00241">
    <property type="reaction ID" value="UER00356"/>
</dbReference>
<reference evidence="5 6" key="1">
    <citation type="submission" date="2019-03" db="EMBL/GenBank/DDBJ databases">
        <title>Genomic Encyclopedia of Type Strains, Phase IV (KMG-IV): sequencing the most valuable type-strain genomes for metagenomic binning, comparative biology and taxonomic classification.</title>
        <authorList>
            <person name="Goeker M."/>
        </authorList>
    </citation>
    <scope>NUCLEOTIDE SEQUENCE [LARGE SCALE GENOMIC DNA]</scope>
    <source>
        <strain evidence="5 6">DSM 28867</strain>
    </source>
</reference>
<dbReference type="GO" id="GO:0015937">
    <property type="term" value="P:coenzyme A biosynthetic process"/>
    <property type="evidence" value="ECO:0007669"/>
    <property type="project" value="UniProtKB-UniRule"/>
</dbReference>
<dbReference type="GO" id="GO:0005524">
    <property type="term" value="F:ATP binding"/>
    <property type="evidence" value="ECO:0007669"/>
    <property type="project" value="UniProtKB-UniRule"/>
</dbReference>
<dbReference type="NCBIfam" id="TIGR00152">
    <property type="entry name" value="dephospho-CoA kinase"/>
    <property type="match status" value="1"/>
</dbReference>
<dbReference type="PANTHER" id="PTHR10695:SF46">
    <property type="entry name" value="BIFUNCTIONAL COENZYME A SYNTHASE-RELATED"/>
    <property type="match status" value="1"/>
</dbReference>
<keyword evidence="6" id="KW-1185">Reference proteome</keyword>
<dbReference type="HAMAP" id="MF_00376">
    <property type="entry name" value="Dephospho_CoA_kinase"/>
    <property type="match status" value="1"/>
</dbReference>
<evidence type="ECO:0000256" key="3">
    <source>
        <dbReference type="HAMAP-Rule" id="MF_00376"/>
    </source>
</evidence>
<dbReference type="SUPFAM" id="SSF52540">
    <property type="entry name" value="P-loop containing nucleoside triphosphate hydrolases"/>
    <property type="match status" value="1"/>
</dbReference>
<keyword evidence="3" id="KW-0808">Transferase</keyword>
<dbReference type="InterPro" id="IPR027417">
    <property type="entry name" value="P-loop_NTPase"/>
</dbReference>
<dbReference type="InterPro" id="IPR001977">
    <property type="entry name" value="Depp_CoAkinase"/>
</dbReference>